<feature type="domain" description="DUF7704" evidence="2">
    <location>
        <begin position="9"/>
        <end position="151"/>
    </location>
</feature>
<proteinExistence type="predicted"/>
<dbReference type="PANTHER" id="PTHR37019:SF1">
    <property type="entry name" value="EXPERA DOMAIN-CONTAINING PROTEIN"/>
    <property type="match status" value="1"/>
</dbReference>
<sequence>MPSYKAHRTTIPLYYRLFFLTIEPISALLGAFYAARPAEYLSLITLNNAPNGFTPNEPIPRAVTISLYQLSNLYLLFALNEALVLRSTDSLRTWKTVLFGLLVADIGHLITMFPLGWEVYWRVLEWNSLVWGSVGFVYLGAVSRILFLTGVGLGTVRDKVKD</sequence>
<accession>A0A165A822</accession>
<keyword evidence="4" id="KW-1185">Reference proteome</keyword>
<evidence type="ECO:0000313" key="3">
    <source>
        <dbReference type="EMBL" id="KZS98603.1"/>
    </source>
</evidence>
<dbReference type="AlphaFoldDB" id="A0A165A822"/>
<dbReference type="Pfam" id="PF24803">
    <property type="entry name" value="DUF7704"/>
    <property type="match status" value="1"/>
</dbReference>
<keyword evidence="1" id="KW-1133">Transmembrane helix</keyword>
<name>A0A165A822_9AGAM</name>
<gene>
    <name evidence="3" type="ORF">SISNIDRAFT_481321</name>
</gene>
<evidence type="ECO:0000259" key="2">
    <source>
        <dbReference type="Pfam" id="PF24803"/>
    </source>
</evidence>
<feature type="transmembrane region" description="Helical" evidence="1">
    <location>
        <begin position="12"/>
        <end position="35"/>
    </location>
</feature>
<organism evidence="3 4">
    <name type="scientific">Sistotremastrum niveocremeum HHB9708</name>
    <dbReference type="NCBI Taxonomy" id="1314777"/>
    <lineage>
        <taxon>Eukaryota</taxon>
        <taxon>Fungi</taxon>
        <taxon>Dikarya</taxon>
        <taxon>Basidiomycota</taxon>
        <taxon>Agaricomycotina</taxon>
        <taxon>Agaricomycetes</taxon>
        <taxon>Sistotremastrales</taxon>
        <taxon>Sistotremastraceae</taxon>
        <taxon>Sertulicium</taxon>
        <taxon>Sertulicium niveocremeum</taxon>
    </lineage>
</organism>
<feature type="transmembrane region" description="Helical" evidence="1">
    <location>
        <begin position="65"/>
        <end position="85"/>
    </location>
</feature>
<keyword evidence="1" id="KW-0812">Transmembrane</keyword>
<protein>
    <recommendedName>
        <fullName evidence="2">DUF7704 domain-containing protein</fullName>
    </recommendedName>
</protein>
<dbReference type="Proteomes" id="UP000076722">
    <property type="component" value="Unassembled WGS sequence"/>
</dbReference>
<feature type="transmembrane region" description="Helical" evidence="1">
    <location>
        <begin position="129"/>
        <end position="156"/>
    </location>
</feature>
<evidence type="ECO:0000256" key="1">
    <source>
        <dbReference type="SAM" id="Phobius"/>
    </source>
</evidence>
<feature type="transmembrane region" description="Helical" evidence="1">
    <location>
        <begin position="97"/>
        <end position="117"/>
    </location>
</feature>
<dbReference type="InterPro" id="IPR056121">
    <property type="entry name" value="DUF7704"/>
</dbReference>
<dbReference type="OrthoDB" id="5313995at2759"/>
<evidence type="ECO:0000313" key="4">
    <source>
        <dbReference type="Proteomes" id="UP000076722"/>
    </source>
</evidence>
<dbReference type="PANTHER" id="PTHR37019">
    <property type="entry name" value="CHROMOSOME 1, WHOLE GENOME SHOTGUN SEQUENCE"/>
    <property type="match status" value="1"/>
</dbReference>
<dbReference type="EMBL" id="KV419395">
    <property type="protein sequence ID" value="KZS98603.1"/>
    <property type="molecule type" value="Genomic_DNA"/>
</dbReference>
<keyword evidence="1" id="KW-0472">Membrane</keyword>
<reference evidence="3 4" key="1">
    <citation type="journal article" date="2016" name="Mol. Biol. Evol.">
        <title>Comparative Genomics of Early-Diverging Mushroom-Forming Fungi Provides Insights into the Origins of Lignocellulose Decay Capabilities.</title>
        <authorList>
            <person name="Nagy L.G."/>
            <person name="Riley R."/>
            <person name="Tritt A."/>
            <person name="Adam C."/>
            <person name="Daum C."/>
            <person name="Floudas D."/>
            <person name="Sun H."/>
            <person name="Yadav J.S."/>
            <person name="Pangilinan J."/>
            <person name="Larsson K.H."/>
            <person name="Matsuura K."/>
            <person name="Barry K."/>
            <person name="Labutti K."/>
            <person name="Kuo R."/>
            <person name="Ohm R.A."/>
            <person name="Bhattacharya S.S."/>
            <person name="Shirouzu T."/>
            <person name="Yoshinaga Y."/>
            <person name="Martin F.M."/>
            <person name="Grigoriev I.V."/>
            <person name="Hibbett D.S."/>
        </authorList>
    </citation>
    <scope>NUCLEOTIDE SEQUENCE [LARGE SCALE GENOMIC DNA]</scope>
    <source>
        <strain evidence="3 4">HHB9708</strain>
    </source>
</reference>